<gene>
    <name evidence="3" type="ORF">N7509_008091</name>
</gene>
<reference evidence="3" key="1">
    <citation type="submission" date="2022-12" db="EMBL/GenBank/DDBJ databases">
        <authorList>
            <person name="Petersen C."/>
        </authorList>
    </citation>
    <scope>NUCLEOTIDE SEQUENCE</scope>
    <source>
        <strain evidence="3">IBT 29677</strain>
    </source>
</reference>
<dbReference type="AlphaFoldDB" id="A0A9X0B929"/>
<dbReference type="OrthoDB" id="5130013at2759"/>
<evidence type="ECO:0008006" key="5">
    <source>
        <dbReference type="Google" id="ProtNLM"/>
    </source>
</evidence>
<evidence type="ECO:0000256" key="1">
    <source>
        <dbReference type="ARBA" id="ARBA00004123"/>
    </source>
</evidence>
<proteinExistence type="predicted"/>
<evidence type="ECO:0000313" key="3">
    <source>
        <dbReference type="EMBL" id="KAJ5392601.1"/>
    </source>
</evidence>
<evidence type="ECO:0000256" key="2">
    <source>
        <dbReference type="ARBA" id="ARBA00023242"/>
    </source>
</evidence>
<name>A0A9X0B929_9EURO</name>
<dbReference type="EMBL" id="JAPZBU010000008">
    <property type="protein sequence ID" value="KAJ5392601.1"/>
    <property type="molecule type" value="Genomic_DNA"/>
</dbReference>
<sequence>MDDIPLQKCIIAVSARHFTNTGQYFDQTYTNMAPRFLVANLDALHFKRQTIQAVTRSLNGHEISRKNTLLASIFLLIFLDLLESGMDGWNHHICGARGLVNLGSSLLDPGLDQETKCQVKSSHGDMATDTRKFISRQLNLYCPSLTNYTAQIIIVLTNSRISTLGDALSGSKSKSEAFPNCDSEMKHESIVRSFLGCPDLLLRAIRYFSSQRDFLGNLDSQKTDAINDHIRDTMIMLDMTRNFDCQRWASRVISLTVSSDIEKLSLLAKGYKIAAFIYGTRIFRAFASPANTPISTQGTENETLVSELIATIELLAADEMFFKCLIWPTFIAGLECKTGNTRESITALLRGLWDFTSCLNVINASRILQEYWQKQDSSDNSGKAHQEIEVMGQGWLLI</sequence>
<dbReference type="GeneID" id="81371708"/>
<dbReference type="Pfam" id="PF11951">
    <property type="entry name" value="Fungal_trans_2"/>
    <property type="match status" value="1"/>
</dbReference>
<organism evidence="3 4">
    <name type="scientific">Penicillium cosmopolitanum</name>
    <dbReference type="NCBI Taxonomy" id="1131564"/>
    <lineage>
        <taxon>Eukaryota</taxon>
        <taxon>Fungi</taxon>
        <taxon>Dikarya</taxon>
        <taxon>Ascomycota</taxon>
        <taxon>Pezizomycotina</taxon>
        <taxon>Eurotiomycetes</taxon>
        <taxon>Eurotiomycetidae</taxon>
        <taxon>Eurotiales</taxon>
        <taxon>Aspergillaceae</taxon>
        <taxon>Penicillium</taxon>
    </lineage>
</organism>
<keyword evidence="4" id="KW-1185">Reference proteome</keyword>
<reference evidence="3" key="2">
    <citation type="journal article" date="2023" name="IMA Fungus">
        <title>Comparative genomic study of the Penicillium genus elucidates a diverse pangenome and 15 lateral gene transfer events.</title>
        <authorList>
            <person name="Petersen C."/>
            <person name="Sorensen T."/>
            <person name="Nielsen M.R."/>
            <person name="Sondergaard T.E."/>
            <person name="Sorensen J.L."/>
            <person name="Fitzpatrick D.A."/>
            <person name="Frisvad J.C."/>
            <person name="Nielsen K.L."/>
        </authorList>
    </citation>
    <scope>NUCLEOTIDE SEQUENCE</scope>
    <source>
        <strain evidence="3">IBT 29677</strain>
    </source>
</reference>
<dbReference type="GO" id="GO:0003700">
    <property type="term" value="F:DNA-binding transcription factor activity"/>
    <property type="evidence" value="ECO:0007669"/>
    <property type="project" value="TreeGrafter"/>
</dbReference>
<comment type="caution">
    <text evidence="3">The sequence shown here is derived from an EMBL/GenBank/DDBJ whole genome shotgun (WGS) entry which is preliminary data.</text>
</comment>
<dbReference type="GO" id="GO:0005634">
    <property type="term" value="C:nucleus"/>
    <property type="evidence" value="ECO:0007669"/>
    <property type="project" value="UniProtKB-SubCell"/>
</dbReference>
<keyword evidence="2" id="KW-0539">Nucleus</keyword>
<protein>
    <recommendedName>
        <fullName evidence="5">C6 transcription factor</fullName>
    </recommendedName>
</protein>
<comment type="subcellular location">
    <subcellularLocation>
        <location evidence="1">Nucleus</location>
    </subcellularLocation>
</comment>
<dbReference type="GO" id="GO:0045944">
    <property type="term" value="P:positive regulation of transcription by RNA polymerase II"/>
    <property type="evidence" value="ECO:0007669"/>
    <property type="project" value="TreeGrafter"/>
</dbReference>
<accession>A0A9X0B929</accession>
<dbReference type="PANTHER" id="PTHR37534">
    <property type="entry name" value="TRANSCRIPTIONAL ACTIVATOR PROTEIN UGA3"/>
    <property type="match status" value="1"/>
</dbReference>
<dbReference type="PANTHER" id="PTHR37534:SF8">
    <property type="entry name" value="ZN(II)2CYS6 TRANSCRIPTION FACTOR (EUROFUNG)"/>
    <property type="match status" value="1"/>
</dbReference>
<dbReference type="InterPro" id="IPR021858">
    <property type="entry name" value="Fun_TF"/>
</dbReference>
<dbReference type="RefSeq" id="XP_056488279.1">
    <property type="nucleotide sequence ID" value="XM_056632728.1"/>
</dbReference>
<dbReference type="Proteomes" id="UP001147747">
    <property type="component" value="Unassembled WGS sequence"/>
</dbReference>
<evidence type="ECO:0000313" key="4">
    <source>
        <dbReference type="Proteomes" id="UP001147747"/>
    </source>
</evidence>
<dbReference type="GO" id="GO:0000976">
    <property type="term" value="F:transcription cis-regulatory region binding"/>
    <property type="evidence" value="ECO:0007669"/>
    <property type="project" value="TreeGrafter"/>
</dbReference>